<dbReference type="Pfam" id="PF00155">
    <property type="entry name" value="Aminotran_1_2"/>
    <property type="match status" value="1"/>
</dbReference>
<sequence>MSVPTLNPGRSAAHVPGSGIREVVNAAMGREDVIHLEIGEPGARTPAHLVEAAHSAMGSSNRYTHSAGMPALRDAIARRLHRAYGLSAAEDDIVVGQGAVEALLATIVAVTDPGDEVLVPDPAWPNYEMQTLMRGAVPVRYPLRPENGFVPDMADIRPLLGPRTKAIVVNSPSNPTGAVFSRAVMAELVEEAARAGLLVISDEVYDQIIFDGDHVCAAALNPEGVVSVFSFSKTYAMTGSRVGYLTGPRWLVPTIAKLQEPILSSVSTASQAAAIEALNGPQDFVATSLASYRDRRDLAHTLLADAGIAAPMPAGAFYMMVPLHQQADSRRAALDLIGHGVATAPGTAFGDVARHFLRISLAAARPDLEEGLARLAGWYHRTNGGIGR</sequence>
<dbReference type="InterPro" id="IPR004839">
    <property type="entry name" value="Aminotransferase_I/II_large"/>
</dbReference>
<comment type="similarity">
    <text evidence="2 6">Belongs to the class-I pyridoxal-phosphate-dependent aminotransferase family.</text>
</comment>
<evidence type="ECO:0000256" key="3">
    <source>
        <dbReference type="ARBA" id="ARBA00022576"/>
    </source>
</evidence>
<proteinExistence type="inferred from homology"/>
<gene>
    <name evidence="8" type="ORF">RN607_14200</name>
</gene>
<dbReference type="EC" id="2.6.1.-" evidence="6"/>
<dbReference type="AlphaFoldDB" id="A0AA96FCX7"/>
<name>A0AA96FCX7_9MICO</name>
<dbReference type="InterPro" id="IPR004838">
    <property type="entry name" value="NHTrfase_class1_PyrdxlP-BS"/>
</dbReference>
<evidence type="ECO:0000256" key="5">
    <source>
        <dbReference type="ARBA" id="ARBA00022898"/>
    </source>
</evidence>
<dbReference type="GO" id="GO:0008483">
    <property type="term" value="F:transaminase activity"/>
    <property type="evidence" value="ECO:0007669"/>
    <property type="project" value="UniProtKB-KW"/>
</dbReference>
<dbReference type="Gene3D" id="3.40.640.10">
    <property type="entry name" value="Type I PLP-dependent aspartate aminotransferase-like (Major domain)"/>
    <property type="match status" value="1"/>
</dbReference>
<dbReference type="Proteomes" id="UP001303408">
    <property type="component" value="Chromosome"/>
</dbReference>
<dbReference type="InterPro" id="IPR015421">
    <property type="entry name" value="PyrdxlP-dep_Trfase_major"/>
</dbReference>
<evidence type="ECO:0000256" key="2">
    <source>
        <dbReference type="ARBA" id="ARBA00007441"/>
    </source>
</evidence>
<dbReference type="CDD" id="cd00609">
    <property type="entry name" value="AAT_like"/>
    <property type="match status" value="1"/>
</dbReference>
<dbReference type="RefSeq" id="WP_313543307.1">
    <property type="nucleotide sequence ID" value="NZ_CP134880.1"/>
</dbReference>
<comment type="cofactor">
    <cofactor evidence="1 6">
        <name>pyridoxal 5'-phosphate</name>
        <dbReference type="ChEBI" id="CHEBI:597326"/>
    </cofactor>
</comment>
<evidence type="ECO:0000256" key="6">
    <source>
        <dbReference type="RuleBase" id="RU000481"/>
    </source>
</evidence>
<reference evidence="8" key="1">
    <citation type="submission" date="2023-09" db="EMBL/GenBank/DDBJ databases">
        <title>Demequina sp. a novel bacteria isolated from Capsicum annuum.</title>
        <authorList>
            <person name="Humaira Z."/>
            <person name="Lee J."/>
            <person name="Cho D."/>
        </authorList>
    </citation>
    <scope>NUCLEOTIDE SEQUENCE</scope>
    <source>
        <strain evidence="8">PMTSA13</strain>
    </source>
</reference>
<keyword evidence="3 6" id="KW-0032">Aminotransferase</keyword>
<feature type="domain" description="Aminotransferase class I/classII large" evidence="7">
    <location>
        <begin position="32"/>
        <end position="370"/>
    </location>
</feature>
<dbReference type="Gene3D" id="3.90.1150.10">
    <property type="entry name" value="Aspartate Aminotransferase, domain 1"/>
    <property type="match status" value="1"/>
</dbReference>
<dbReference type="SUPFAM" id="SSF53383">
    <property type="entry name" value="PLP-dependent transferases"/>
    <property type="match status" value="1"/>
</dbReference>
<organism evidence="8">
    <name type="scientific">Demequina capsici</name>
    <dbReference type="NCBI Taxonomy" id="3075620"/>
    <lineage>
        <taxon>Bacteria</taxon>
        <taxon>Bacillati</taxon>
        <taxon>Actinomycetota</taxon>
        <taxon>Actinomycetes</taxon>
        <taxon>Micrococcales</taxon>
        <taxon>Demequinaceae</taxon>
        <taxon>Demequina</taxon>
    </lineage>
</organism>
<dbReference type="PROSITE" id="PS00105">
    <property type="entry name" value="AA_TRANSFER_CLASS_1"/>
    <property type="match status" value="1"/>
</dbReference>
<dbReference type="InterPro" id="IPR015422">
    <property type="entry name" value="PyrdxlP-dep_Trfase_small"/>
</dbReference>
<evidence type="ECO:0000256" key="4">
    <source>
        <dbReference type="ARBA" id="ARBA00022679"/>
    </source>
</evidence>
<dbReference type="EMBL" id="CP134880">
    <property type="protein sequence ID" value="WNM27334.1"/>
    <property type="molecule type" value="Genomic_DNA"/>
</dbReference>
<evidence type="ECO:0000256" key="1">
    <source>
        <dbReference type="ARBA" id="ARBA00001933"/>
    </source>
</evidence>
<dbReference type="GO" id="GO:0030170">
    <property type="term" value="F:pyridoxal phosphate binding"/>
    <property type="evidence" value="ECO:0007669"/>
    <property type="project" value="InterPro"/>
</dbReference>
<evidence type="ECO:0000313" key="8">
    <source>
        <dbReference type="EMBL" id="WNM27334.1"/>
    </source>
</evidence>
<dbReference type="GO" id="GO:0006520">
    <property type="term" value="P:amino acid metabolic process"/>
    <property type="evidence" value="ECO:0007669"/>
    <property type="project" value="InterPro"/>
</dbReference>
<accession>A0AA96FCX7</accession>
<dbReference type="PANTHER" id="PTHR46383">
    <property type="entry name" value="ASPARTATE AMINOTRANSFERASE"/>
    <property type="match status" value="1"/>
</dbReference>
<keyword evidence="4 6" id="KW-0808">Transferase</keyword>
<evidence type="ECO:0000259" key="7">
    <source>
        <dbReference type="Pfam" id="PF00155"/>
    </source>
</evidence>
<keyword evidence="5" id="KW-0663">Pyridoxal phosphate</keyword>
<protein>
    <recommendedName>
        <fullName evidence="6">Aminotransferase</fullName>
        <ecNumber evidence="6">2.6.1.-</ecNumber>
    </recommendedName>
</protein>
<dbReference type="PANTHER" id="PTHR46383:SF1">
    <property type="entry name" value="ASPARTATE AMINOTRANSFERASE"/>
    <property type="match status" value="1"/>
</dbReference>
<dbReference type="KEGG" id="dcp:RN607_14200"/>
<dbReference type="InterPro" id="IPR050596">
    <property type="entry name" value="AspAT/PAT-like"/>
</dbReference>
<dbReference type="InterPro" id="IPR015424">
    <property type="entry name" value="PyrdxlP-dep_Trfase"/>
</dbReference>